<dbReference type="eggNOG" id="COG1473">
    <property type="taxonomic scope" value="Bacteria"/>
</dbReference>
<organism evidence="3 4">
    <name type="scientific">Cetobacterium somerae ATCC BAA-474</name>
    <dbReference type="NCBI Taxonomy" id="1319815"/>
    <lineage>
        <taxon>Bacteria</taxon>
        <taxon>Fusobacteriati</taxon>
        <taxon>Fusobacteriota</taxon>
        <taxon>Fusobacteriia</taxon>
        <taxon>Fusobacteriales</taxon>
        <taxon>Fusobacteriaceae</taxon>
        <taxon>Cetobacterium</taxon>
    </lineage>
</organism>
<dbReference type="GO" id="GO:0016787">
    <property type="term" value="F:hydrolase activity"/>
    <property type="evidence" value="ECO:0007669"/>
    <property type="project" value="UniProtKB-KW"/>
</dbReference>
<evidence type="ECO:0000313" key="3">
    <source>
        <dbReference type="EMBL" id="ERT69708.1"/>
    </source>
</evidence>
<accession>U7VFZ8</accession>
<proteinExistence type="predicted"/>
<dbReference type="Gene3D" id="3.40.630.10">
    <property type="entry name" value="Zn peptidases"/>
    <property type="match status" value="1"/>
</dbReference>
<dbReference type="InterPro" id="IPR011650">
    <property type="entry name" value="Peptidase_M20_dimer"/>
</dbReference>
<dbReference type="PIRSF" id="PIRSF005962">
    <property type="entry name" value="Pept_M20D_amidohydro"/>
    <property type="match status" value="1"/>
</dbReference>
<dbReference type="Pfam" id="PF07687">
    <property type="entry name" value="M20_dimer"/>
    <property type="match status" value="1"/>
</dbReference>
<dbReference type="GO" id="GO:0046872">
    <property type="term" value="F:metal ion binding"/>
    <property type="evidence" value="ECO:0007669"/>
    <property type="project" value="UniProtKB-KW"/>
</dbReference>
<protein>
    <submittedName>
        <fullName evidence="3">Amidohydrolase</fullName>
    </submittedName>
</protein>
<dbReference type="EMBL" id="AXZF01000015">
    <property type="protein sequence ID" value="ERT69708.1"/>
    <property type="molecule type" value="Genomic_DNA"/>
</dbReference>
<feature type="binding site" evidence="1">
    <location>
        <position position="89"/>
    </location>
    <ligand>
        <name>Mn(2+)</name>
        <dbReference type="ChEBI" id="CHEBI:29035"/>
        <label>2</label>
    </ligand>
</feature>
<dbReference type="PANTHER" id="PTHR11014">
    <property type="entry name" value="PEPTIDASE M20 FAMILY MEMBER"/>
    <property type="match status" value="1"/>
</dbReference>
<keyword evidence="3" id="KW-0378">Hydrolase</keyword>
<evidence type="ECO:0000259" key="2">
    <source>
        <dbReference type="Pfam" id="PF07687"/>
    </source>
</evidence>
<dbReference type="RefSeq" id="WP_023049948.1">
    <property type="nucleotide sequence ID" value="NZ_CP173065.2"/>
</dbReference>
<dbReference type="Proteomes" id="UP000017081">
    <property type="component" value="Unassembled WGS sequence"/>
</dbReference>
<comment type="caution">
    <text evidence="3">The sequence shown here is derived from an EMBL/GenBank/DDBJ whole genome shotgun (WGS) entry which is preliminary data.</text>
</comment>
<feature type="binding site" evidence="1">
    <location>
        <position position="350"/>
    </location>
    <ligand>
        <name>Mn(2+)</name>
        <dbReference type="ChEBI" id="CHEBI:29035"/>
        <label>2</label>
    </ligand>
</feature>
<dbReference type="STRING" id="1319815.HMPREF0202_00400"/>
<sequence length="378" mass="42209">MLNNLNTHRNYLHTIPEIALNEFKTAEYIREVLDKEKIEYHCVGTSTVAFIPGESDQCIAFRADIDALPLTEESTNPFKSKTPGMMHACGHDGHTAMLLTFIQEIKLLISKGTKLKKSLVFIFQAGEEGAGGARFIVADEYYKSKNIEAIYALHVYPEIKVGEFAVKSGFVSLQNINLDIVLTGKGCHGAQPHKGIDSILIGAKLVEAYQSIKSRNIPSYEHFLLTIGAFHAGTVRNIIPGTVNMLGTIRLENISLIPFIQERMEHINKGFELAFDVKIDMKFQPFYPPVVNDSNLFEKALKALKDKKVFTDISLSGSEDFSFYSQNGTPGLLALVGIRDEEKGHVCALHNNRFDFENEALIHGVEFFKNLLQENNAI</sequence>
<dbReference type="Pfam" id="PF01546">
    <property type="entry name" value="Peptidase_M20"/>
    <property type="match status" value="1"/>
</dbReference>
<keyword evidence="1" id="KW-0464">Manganese</keyword>
<evidence type="ECO:0000313" key="4">
    <source>
        <dbReference type="Proteomes" id="UP000017081"/>
    </source>
</evidence>
<dbReference type="PANTHER" id="PTHR11014:SF63">
    <property type="entry name" value="METALLOPEPTIDASE, PUTATIVE (AFU_ORTHOLOGUE AFUA_6G09600)-RELATED"/>
    <property type="match status" value="1"/>
</dbReference>
<dbReference type="CDD" id="cd03886">
    <property type="entry name" value="M20_Acy1"/>
    <property type="match status" value="1"/>
</dbReference>
<dbReference type="AlphaFoldDB" id="U7VFZ8"/>
<evidence type="ECO:0000256" key="1">
    <source>
        <dbReference type="PIRSR" id="PIRSR005962-1"/>
    </source>
</evidence>
<reference evidence="3 4" key="1">
    <citation type="submission" date="2013-08" db="EMBL/GenBank/DDBJ databases">
        <authorList>
            <person name="Weinstock G."/>
            <person name="Sodergren E."/>
            <person name="Wylie T."/>
            <person name="Fulton L."/>
            <person name="Fulton R."/>
            <person name="Fronick C."/>
            <person name="O'Laughlin M."/>
            <person name="Godfrey J."/>
            <person name="Miner T."/>
            <person name="Herter B."/>
            <person name="Appelbaum E."/>
            <person name="Cordes M."/>
            <person name="Lek S."/>
            <person name="Wollam A."/>
            <person name="Pepin K.H."/>
            <person name="Palsikar V.B."/>
            <person name="Mitreva M."/>
            <person name="Wilson R.K."/>
        </authorList>
    </citation>
    <scope>NUCLEOTIDE SEQUENCE [LARGE SCALE GENOMIC DNA]</scope>
    <source>
        <strain evidence="3 4">ATCC BAA-474</strain>
    </source>
</reference>
<dbReference type="InterPro" id="IPR036264">
    <property type="entry name" value="Bact_exopeptidase_dim_dom"/>
</dbReference>
<dbReference type="InterPro" id="IPR017439">
    <property type="entry name" value="Amidohydrolase"/>
</dbReference>
<keyword evidence="1" id="KW-0479">Metal-binding</keyword>
<comment type="cofactor">
    <cofactor evidence="1">
        <name>Mn(2+)</name>
        <dbReference type="ChEBI" id="CHEBI:29035"/>
    </cofactor>
    <text evidence="1">The Mn(2+) ion enhances activity.</text>
</comment>
<dbReference type="Gene3D" id="3.30.70.360">
    <property type="match status" value="1"/>
</dbReference>
<dbReference type="SUPFAM" id="SSF53187">
    <property type="entry name" value="Zn-dependent exopeptidases"/>
    <property type="match status" value="1"/>
</dbReference>
<keyword evidence="4" id="KW-1185">Reference proteome</keyword>
<feature type="binding site" evidence="1">
    <location>
        <position position="154"/>
    </location>
    <ligand>
        <name>Mn(2+)</name>
        <dbReference type="ChEBI" id="CHEBI:29035"/>
        <label>2</label>
    </ligand>
</feature>
<gene>
    <name evidence="3" type="ORF">HMPREF0202_00400</name>
</gene>
<dbReference type="PATRIC" id="fig|1319815.3.peg.384"/>
<feature type="domain" description="Peptidase M20 dimerisation" evidence="2">
    <location>
        <begin position="178"/>
        <end position="265"/>
    </location>
</feature>
<name>U7VFZ8_9FUSO</name>
<dbReference type="NCBIfam" id="TIGR01891">
    <property type="entry name" value="amidohydrolases"/>
    <property type="match status" value="1"/>
</dbReference>
<feature type="binding site" evidence="1">
    <location>
        <position position="91"/>
    </location>
    <ligand>
        <name>Mn(2+)</name>
        <dbReference type="ChEBI" id="CHEBI:29035"/>
        <label>2</label>
    </ligand>
</feature>
<dbReference type="SUPFAM" id="SSF55031">
    <property type="entry name" value="Bacterial exopeptidase dimerisation domain"/>
    <property type="match status" value="1"/>
</dbReference>
<dbReference type="InterPro" id="IPR002933">
    <property type="entry name" value="Peptidase_M20"/>
</dbReference>
<feature type="binding site" evidence="1">
    <location>
        <position position="128"/>
    </location>
    <ligand>
        <name>Mn(2+)</name>
        <dbReference type="ChEBI" id="CHEBI:29035"/>
        <label>2</label>
    </ligand>
</feature>
<dbReference type="HOGENOM" id="CLU_023257_1_1_0"/>